<protein>
    <submittedName>
        <fullName evidence="1">Uncharacterized protein</fullName>
    </submittedName>
</protein>
<dbReference type="EMBL" id="OW240920">
    <property type="protein sequence ID" value="CAH2315038.1"/>
    <property type="molecule type" value="Genomic_DNA"/>
</dbReference>
<evidence type="ECO:0000313" key="2">
    <source>
        <dbReference type="EMBL" id="CAH2315038.1"/>
    </source>
</evidence>
<organism evidence="1 3">
    <name type="scientific">Pelobates cultripes</name>
    <name type="common">Western spadefoot toad</name>
    <dbReference type="NCBI Taxonomy" id="61616"/>
    <lineage>
        <taxon>Eukaryota</taxon>
        <taxon>Metazoa</taxon>
        <taxon>Chordata</taxon>
        <taxon>Craniata</taxon>
        <taxon>Vertebrata</taxon>
        <taxon>Euteleostomi</taxon>
        <taxon>Amphibia</taxon>
        <taxon>Batrachia</taxon>
        <taxon>Anura</taxon>
        <taxon>Pelobatoidea</taxon>
        <taxon>Pelobatidae</taxon>
        <taxon>Pelobates</taxon>
    </lineage>
</organism>
<evidence type="ECO:0000313" key="1">
    <source>
        <dbReference type="EMBL" id="CAH2315037.1"/>
    </source>
</evidence>
<name>A0AAD1WNC2_PELCU</name>
<dbReference type="EMBL" id="OW240920">
    <property type="protein sequence ID" value="CAH2315037.1"/>
    <property type="molecule type" value="Genomic_DNA"/>
</dbReference>
<dbReference type="AlphaFoldDB" id="A0AAD1WNC2"/>
<proteinExistence type="predicted"/>
<reference evidence="1" key="1">
    <citation type="submission" date="2022-03" db="EMBL/GenBank/DDBJ databases">
        <authorList>
            <person name="Alioto T."/>
            <person name="Alioto T."/>
            <person name="Gomez Garrido J."/>
        </authorList>
    </citation>
    <scope>NUCLEOTIDE SEQUENCE</scope>
</reference>
<sequence length="161" mass="18801">MSTHTQEGNFKWLSRWHLTPSKINTIFPNASAQCWRCPHPRGTPSHIWWSCPVMCTYWSKIIKMIHTITNIQLPQSPETALFLHLPPSVPKNMRSLTTHLLTAANALIPSHWKKPEAPTIRAWINKVDTIRLLEEIHYSRSHSYSTYERTWGPRLHFLKAD</sequence>
<accession>A0AAD1WNC2</accession>
<dbReference type="Proteomes" id="UP001295444">
    <property type="component" value="Chromosome 09"/>
</dbReference>
<gene>
    <name evidence="1" type="ORF">PECUL_23A035448</name>
    <name evidence="2" type="ORF">PECUL_23A050312</name>
</gene>
<evidence type="ECO:0000313" key="3">
    <source>
        <dbReference type="Proteomes" id="UP001295444"/>
    </source>
</evidence>
<keyword evidence="3" id="KW-1185">Reference proteome</keyword>